<dbReference type="GO" id="GO:0032993">
    <property type="term" value="C:protein-DNA complex"/>
    <property type="evidence" value="ECO:0007669"/>
    <property type="project" value="TreeGrafter"/>
</dbReference>
<dbReference type="Proteomes" id="UP000540506">
    <property type="component" value="Unassembled WGS sequence"/>
</dbReference>
<evidence type="ECO:0000313" key="7">
    <source>
        <dbReference type="Proteomes" id="UP000540506"/>
    </source>
</evidence>
<feature type="domain" description="HTH lysR-type" evidence="5">
    <location>
        <begin position="1"/>
        <end position="59"/>
    </location>
</feature>
<dbReference type="GO" id="GO:0003677">
    <property type="term" value="F:DNA binding"/>
    <property type="evidence" value="ECO:0007669"/>
    <property type="project" value="UniProtKB-KW"/>
</dbReference>
<organism evidence="6 7">
    <name type="scientific">Kitasatospora kifunensis</name>
    <name type="common">Streptomyces kifunensis</name>
    <dbReference type="NCBI Taxonomy" id="58351"/>
    <lineage>
        <taxon>Bacteria</taxon>
        <taxon>Bacillati</taxon>
        <taxon>Actinomycetota</taxon>
        <taxon>Actinomycetes</taxon>
        <taxon>Kitasatosporales</taxon>
        <taxon>Streptomycetaceae</taxon>
        <taxon>Kitasatospora</taxon>
    </lineage>
</organism>
<keyword evidence="4" id="KW-0804">Transcription</keyword>
<dbReference type="SUPFAM" id="SSF46785">
    <property type="entry name" value="Winged helix' DNA-binding domain"/>
    <property type="match status" value="1"/>
</dbReference>
<evidence type="ECO:0000256" key="3">
    <source>
        <dbReference type="ARBA" id="ARBA00023125"/>
    </source>
</evidence>
<dbReference type="EMBL" id="JACHJV010000002">
    <property type="protein sequence ID" value="MBB4927505.1"/>
    <property type="molecule type" value="Genomic_DNA"/>
</dbReference>
<dbReference type="AlphaFoldDB" id="A0A7W7R8R1"/>
<dbReference type="RefSeq" id="WP_184943878.1">
    <property type="nucleotide sequence ID" value="NZ_JACHJV010000002.1"/>
</dbReference>
<evidence type="ECO:0000256" key="1">
    <source>
        <dbReference type="ARBA" id="ARBA00009437"/>
    </source>
</evidence>
<comment type="caution">
    <text evidence="6">The sequence shown here is derived from an EMBL/GenBank/DDBJ whole genome shotgun (WGS) entry which is preliminary data.</text>
</comment>
<gene>
    <name evidence="6" type="ORF">FHR34_006600</name>
</gene>
<name>A0A7W7R8R1_KITKI</name>
<dbReference type="Pfam" id="PF00126">
    <property type="entry name" value="HTH_1"/>
    <property type="match status" value="1"/>
</dbReference>
<keyword evidence="3 6" id="KW-0238">DNA-binding</keyword>
<reference evidence="6 7" key="1">
    <citation type="submission" date="2020-08" db="EMBL/GenBank/DDBJ databases">
        <title>Sequencing the genomes of 1000 actinobacteria strains.</title>
        <authorList>
            <person name="Klenk H.-P."/>
        </authorList>
    </citation>
    <scope>NUCLEOTIDE SEQUENCE [LARGE SCALE GENOMIC DNA]</scope>
    <source>
        <strain evidence="6 7">DSM 41654</strain>
    </source>
</reference>
<keyword evidence="2" id="KW-0805">Transcription regulation</keyword>
<proteinExistence type="inferred from homology"/>
<dbReference type="PANTHER" id="PTHR30346">
    <property type="entry name" value="TRANSCRIPTIONAL DUAL REGULATOR HCAR-RELATED"/>
    <property type="match status" value="1"/>
</dbReference>
<evidence type="ECO:0000313" key="6">
    <source>
        <dbReference type="EMBL" id="MBB4927505.1"/>
    </source>
</evidence>
<dbReference type="InterPro" id="IPR000847">
    <property type="entry name" value="LysR_HTH_N"/>
</dbReference>
<evidence type="ECO:0000256" key="2">
    <source>
        <dbReference type="ARBA" id="ARBA00023015"/>
    </source>
</evidence>
<comment type="similarity">
    <text evidence="1">Belongs to the LysR transcriptional regulatory family.</text>
</comment>
<dbReference type="PROSITE" id="PS50931">
    <property type="entry name" value="HTH_LYSR"/>
    <property type="match status" value="1"/>
</dbReference>
<evidence type="ECO:0000256" key="4">
    <source>
        <dbReference type="ARBA" id="ARBA00023163"/>
    </source>
</evidence>
<sequence length="294" mass="31622">MDLVGACRVFVHVGERGSFTLGAAAAQVPQSVASRRIAALEEHFGARLFDRSARRAALTPFGRDMLASAKRLVQLADALEYDAEQAKLRPLGFAVPETCSLRQLAMLDAAARARSTVLDLRPAGPAARAELLRSHEVRAALLAVPPADADWTVPLGVGAATKSGPQPLRLDTLRPGRTRRSLRRLWIQPEDDVPHVRDRLEQLGHRAALAPAQITVAESLIAAVSETLRTDGFLLCSAAQAEELGLCWRPLAGATIARGYRVSAVSGDEAQRLQAGLWEQVARVVGVPMDLEES</sequence>
<keyword evidence="7" id="KW-1185">Reference proteome</keyword>
<dbReference type="Gene3D" id="1.10.10.10">
    <property type="entry name" value="Winged helix-like DNA-binding domain superfamily/Winged helix DNA-binding domain"/>
    <property type="match status" value="1"/>
</dbReference>
<accession>A0A7W7R8R1</accession>
<dbReference type="PANTHER" id="PTHR30346:SF17">
    <property type="entry name" value="LYSR FAMILY TRANSCRIPTIONAL REGULATOR"/>
    <property type="match status" value="1"/>
</dbReference>
<dbReference type="InterPro" id="IPR036390">
    <property type="entry name" value="WH_DNA-bd_sf"/>
</dbReference>
<dbReference type="GO" id="GO:0003700">
    <property type="term" value="F:DNA-binding transcription factor activity"/>
    <property type="evidence" value="ECO:0007669"/>
    <property type="project" value="InterPro"/>
</dbReference>
<protein>
    <submittedName>
        <fullName evidence="6">DNA-binding transcriptional LysR family regulator</fullName>
    </submittedName>
</protein>
<dbReference type="InterPro" id="IPR036388">
    <property type="entry name" value="WH-like_DNA-bd_sf"/>
</dbReference>
<evidence type="ECO:0000259" key="5">
    <source>
        <dbReference type="PROSITE" id="PS50931"/>
    </source>
</evidence>